<name>A0A848G3W1_9RHOO</name>
<dbReference type="InterPro" id="IPR008207">
    <property type="entry name" value="Sig_transdc_His_kin_Hpt_dom"/>
</dbReference>
<dbReference type="InterPro" id="IPR003594">
    <property type="entry name" value="HATPase_dom"/>
</dbReference>
<evidence type="ECO:0000256" key="20">
    <source>
        <dbReference type="SAM" id="Coils"/>
    </source>
</evidence>
<evidence type="ECO:0000256" key="12">
    <source>
        <dbReference type="ARBA" id="ARBA00023012"/>
    </source>
</evidence>
<evidence type="ECO:0000313" key="27">
    <source>
        <dbReference type="EMBL" id="NML25113.1"/>
    </source>
</evidence>
<keyword evidence="10" id="KW-0067">ATP-binding</keyword>
<evidence type="ECO:0000256" key="14">
    <source>
        <dbReference type="ARBA" id="ARBA00058004"/>
    </source>
</evidence>
<dbReference type="SMART" id="SM00448">
    <property type="entry name" value="REC"/>
    <property type="match status" value="2"/>
</dbReference>
<dbReference type="PROSITE" id="PS50110">
    <property type="entry name" value="RESPONSE_REGULATORY"/>
    <property type="match status" value="2"/>
</dbReference>
<keyword evidence="8" id="KW-0547">Nucleotide-binding</keyword>
<dbReference type="InterPro" id="IPR033417">
    <property type="entry name" value="CHASE8"/>
</dbReference>
<feature type="coiled-coil region" evidence="20">
    <location>
        <begin position="243"/>
        <end position="277"/>
    </location>
</feature>
<evidence type="ECO:0000256" key="18">
    <source>
        <dbReference type="PROSITE-ProRule" id="PRU00110"/>
    </source>
</evidence>
<dbReference type="Gene3D" id="1.10.287.130">
    <property type="match status" value="1"/>
</dbReference>
<dbReference type="InterPro" id="IPR005467">
    <property type="entry name" value="His_kinase_dom"/>
</dbReference>
<dbReference type="SUPFAM" id="SSF47226">
    <property type="entry name" value="Histidine-containing phosphotransfer domain, HPT domain"/>
    <property type="match status" value="1"/>
</dbReference>
<sequence length="1137" mass="123966">MHKRFDGLQIKTKLVAIIVITTLAALLIEAVGFIVYERMRVKDELVRDLSSLARIVADRSGAALLFNDDKMAAETLGALKVKRPVTAAGLYDAAGQVFVRYDSGEERAYAFPAGLRAESRAEMADGYLVLTEPVVVDGSTVGTVLIRASLRELDRLWRDYLLIAAGIALVTSALALLVATRLQRIISGPLERLTRTVQTIARGKDYSVRARLESRDEIGTLVGVFNGMLDAIEDGNAALLTSNQRLSDNEAQLKAVNEALEQRVRERTAELQALFDSASVGIVLVRDGLIMHGNRRLDELFGYPPGAQLGRPARQWLAYPDAGLADDAESTARLARGETLCQDVEVRRGDGEHFWVRLSRRVIDPANPRRGMVGVLEDITAERDAMDEMLKAKTLAEEASRMKSDFLANMSHEIRTPMNAIIGMLYLALNAELTPSLQNYLSKAQGSAHALLGILNDILDFSKIEAGKLEIEAIEFGLDTVLEQLKDSIGLQAEHKGIEFLIRYDVTIPPVLVGDPLRLGQVMLNLCSNAIKFTEKGEVELAFRCLSATDDELVLHFSVRDTGIGMEPELVDRLFQKFTQADQTTTRRFGGTGLGLAISKHLAGLMGGRLWIEDSHPGKGTTVCCTVRLQIPREARQRGRLVERAGPLLQGIRVLVVDDNEVSREILAEMLRFFQLDVEVASNGASAMGMLQTGDGPPFDIVLMDWRMPPMNGDEVIRRIHANPAIAPKPRIIMVTAYGREDVLRAAAQAGAGGILIKPVSPSALLDTLLNTLGRGRILEDNPPRLPHAGLCDLRGARLLLVEDNDINREFATELLARMNTEVACAGNGQEALTMLQARPYDAVLMDIHMPVMDGLEATRQIRALGTQPGGERFRDVPIIAMTALAMAHDEQRSLEAGMNDHITKPVSPERLQAALSRWLHIPLQAPAGDGHAQAALPEDLQRLDGLDAAQGVRRIGGDAEAYRKQLRRFRNRYADTAQHLRGLLDTDALPQAEEYCHALKGVCGNIGADALSACIASIDAALKQHRRPDAATLAQLDTLLHRVLEAIDSLDAAVAPSSAAPRLSNADAAAHVSRLARLLETDLGAAQAVLAGLRAGTLGSEHEASIRKVAEKIDLFEIDDALTLLQELHTQLARQA</sequence>
<dbReference type="Proteomes" id="UP000580043">
    <property type="component" value="Unassembled WGS sequence"/>
</dbReference>
<evidence type="ECO:0000259" key="23">
    <source>
        <dbReference type="PROSITE" id="PS50110"/>
    </source>
</evidence>
<dbReference type="PANTHER" id="PTHR45339">
    <property type="entry name" value="HYBRID SIGNAL TRANSDUCTION HISTIDINE KINASE J"/>
    <property type="match status" value="1"/>
</dbReference>
<evidence type="ECO:0000256" key="7">
    <source>
        <dbReference type="ARBA" id="ARBA00022692"/>
    </source>
</evidence>
<dbReference type="SMART" id="SM00304">
    <property type="entry name" value="HAMP"/>
    <property type="match status" value="1"/>
</dbReference>
<evidence type="ECO:0000256" key="3">
    <source>
        <dbReference type="ARBA" id="ARBA00012438"/>
    </source>
</evidence>
<reference evidence="27 28" key="1">
    <citation type="submission" date="2020-04" db="EMBL/GenBank/DDBJ databases">
        <title>Zoogloea sp. G-4-1-14 isolated from soil.</title>
        <authorList>
            <person name="Dahal R.H."/>
        </authorList>
    </citation>
    <scope>NUCLEOTIDE SEQUENCE [LARGE SCALE GENOMIC DNA]</scope>
    <source>
        <strain evidence="27 28">G-4-1-14</strain>
    </source>
</reference>
<dbReference type="SUPFAM" id="SSF158472">
    <property type="entry name" value="HAMP domain-like"/>
    <property type="match status" value="1"/>
</dbReference>
<dbReference type="InterPro" id="IPR000014">
    <property type="entry name" value="PAS"/>
</dbReference>
<feature type="modified residue" description="4-aspartylphosphate" evidence="19">
    <location>
        <position position="847"/>
    </location>
</feature>
<evidence type="ECO:0000259" key="24">
    <source>
        <dbReference type="PROSITE" id="PS50113"/>
    </source>
</evidence>
<dbReference type="FunFam" id="1.10.287.130:FF:000002">
    <property type="entry name" value="Two-component osmosensing histidine kinase"/>
    <property type="match status" value="1"/>
</dbReference>
<dbReference type="SUPFAM" id="SSF52172">
    <property type="entry name" value="CheY-like"/>
    <property type="match status" value="2"/>
</dbReference>
<keyword evidence="11 21" id="KW-1133">Transmembrane helix</keyword>
<dbReference type="InterPro" id="IPR013767">
    <property type="entry name" value="PAS_fold"/>
</dbReference>
<accession>A0A848G3W1</accession>
<protein>
    <recommendedName>
        <fullName evidence="16">Sensory/regulatory protein RpfC</fullName>
        <ecNumber evidence="3">2.7.13.3</ecNumber>
    </recommendedName>
    <alternativeName>
        <fullName evidence="17">Virulence sensor protein BvgS</fullName>
    </alternativeName>
</protein>
<dbReference type="Pfam" id="PF00672">
    <property type="entry name" value="HAMP"/>
    <property type="match status" value="1"/>
</dbReference>
<feature type="transmembrane region" description="Helical" evidence="21">
    <location>
        <begin position="160"/>
        <end position="179"/>
    </location>
</feature>
<keyword evidence="20" id="KW-0175">Coiled coil</keyword>
<dbReference type="InterPro" id="IPR036641">
    <property type="entry name" value="HPT_dom_sf"/>
</dbReference>
<evidence type="ECO:0000256" key="9">
    <source>
        <dbReference type="ARBA" id="ARBA00022777"/>
    </source>
</evidence>
<feature type="modified residue" description="Phosphohistidine" evidence="18">
    <location>
        <position position="998"/>
    </location>
</feature>
<dbReference type="InterPro" id="IPR003660">
    <property type="entry name" value="HAMP_dom"/>
</dbReference>
<evidence type="ECO:0000256" key="4">
    <source>
        <dbReference type="ARBA" id="ARBA00022475"/>
    </source>
</evidence>
<keyword evidence="4" id="KW-1003">Cell membrane</keyword>
<feature type="domain" description="Response regulatory" evidence="23">
    <location>
        <begin position="798"/>
        <end position="920"/>
    </location>
</feature>
<gene>
    <name evidence="27" type="ORF">HHL15_05135</name>
</gene>
<proteinExistence type="predicted"/>
<feature type="domain" description="Response regulatory" evidence="23">
    <location>
        <begin position="653"/>
        <end position="773"/>
    </location>
</feature>
<dbReference type="SMART" id="SM00388">
    <property type="entry name" value="HisKA"/>
    <property type="match status" value="1"/>
</dbReference>
<evidence type="ECO:0000256" key="10">
    <source>
        <dbReference type="ARBA" id="ARBA00022840"/>
    </source>
</evidence>
<evidence type="ECO:0000256" key="16">
    <source>
        <dbReference type="ARBA" id="ARBA00068150"/>
    </source>
</evidence>
<keyword evidence="28" id="KW-1185">Reference proteome</keyword>
<evidence type="ECO:0000256" key="19">
    <source>
        <dbReference type="PROSITE-ProRule" id="PRU00169"/>
    </source>
</evidence>
<evidence type="ECO:0000259" key="25">
    <source>
        <dbReference type="PROSITE" id="PS50885"/>
    </source>
</evidence>
<dbReference type="InterPro" id="IPR001789">
    <property type="entry name" value="Sig_transdc_resp-reg_receiver"/>
</dbReference>
<dbReference type="SUPFAM" id="SSF47384">
    <property type="entry name" value="Homodimeric domain of signal transducing histidine kinase"/>
    <property type="match status" value="1"/>
</dbReference>
<dbReference type="PROSITE" id="PS50109">
    <property type="entry name" value="HIS_KIN"/>
    <property type="match status" value="1"/>
</dbReference>
<dbReference type="GO" id="GO:0006355">
    <property type="term" value="P:regulation of DNA-templated transcription"/>
    <property type="evidence" value="ECO:0007669"/>
    <property type="project" value="InterPro"/>
</dbReference>
<comment type="subcellular location">
    <subcellularLocation>
        <location evidence="2">Cell membrane</location>
        <topology evidence="2">Multi-pass membrane protein</topology>
    </subcellularLocation>
</comment>
<comment type="function">
    <text evidence="14">Member of the two-component regulatory system BvgS/BvgA. Phosphorylates BvgA via a four-step phosphorelay in response to environmental signals.</text>
</comment>
<dbReference type="InterPro" id="IPR000700">
    <property type="entry name" value="PAS-assoc_C"/>
</dbReference>
<dbReference type="SUPFAM" id="SSF55785">
    <property type="entry name" value="PYP-like sensor domain (PAS domain)"/>
    <property type="match status" value="1"/>
</dbReference>
<evidence type="ECO:0000256" key="11">
    <source>
        <dbReference type="ARBA" id="ARBA00022989"/>
    </source>
</evidence>
<dbReference type="Gene3D" id="1.20.120.160">
    <property type="entry name" value="HPT domain"/>
    <property type="match status" value="1"/>
</dbReference>
<dbReference type="GO" id="GO:0005524">
    <property type="term" value="F:ATP binding"/>
    <property type="evidence" value="ECO:0007669"/>
    <property type="project" value="UniProtKB-KW"/>
</dbReference>
<dbReference type="InterPro" id="IPR003661">
    <property type="entry name" value="HisK_dim/P_dom"/>
</dbReference>
<dbReference type="RefSeq" id="WP_169144760.1">
    <property type="nucleotide sequence ID" value="NZ_JABBGA010000003.1"/>
</dbReference>
<feature type="domain" description="PAC" evidence="24">
    <location>
        <begin position="340"/>
        <end position="391"/>
    </location>
</feature>
<dbReference type="InterPro" id="IPR036097">
    <property type="entry name" value="HisK_dim/P_sf"/>
</dbReference>
<evidence type="ECO:0000259" key="22">
    <source>
        <dbReference type="PROSITE" id="PS50109"/>
    </source>
</evidence>
<dbReference type="GO" id="GO:0000155">
    <property type="term" value="F:phosphorelay sensor kinase activity"/>
    <property type="evidence" value="ECO:0007669"/>
    <property type="project" value="InterPro"/>
</dbReference>
<feature type="transmembrane region" description="Helical" evidence="21">
    <location>
        <begin position="14"/>
        <end position="36"/>
    </location>
</feature>
<dbReference type="FunFam" id="3.30.565.10:FF:000010">
    <property type="entry name" value="Sensor histidine kinase RcsC"/>
    <property type="match status" value="1"/>
</dbReference>
<dbReference type="Gene3D" id="3.30.565.10">
    <property type="entry name" value="Histidine kinase-like ATPase, C-terminal domain"/>
    <property type="match status" value="1"/>
</dbReference>
<organism evidence="27 28">
    <name type="scientific">Zoogloea dura</name>
    <dbReference type="NCBI Taxonomy" id="2728840"/>
    <lineage>
        <taxon>Bacteria</taxon>
        <taxon>Pseudomonadati</taxon>
        <taxon>Pseudomonadota</taxon>
        <taxon>Betaproteobacteria</taxon>
        <taxon>Rhodocyclales</taxon>
        <taxon>Zoogloeaceae</taxon>
        <taxon>Zoogloea</taxon>
    </lineage>
</organism>
<feature type="domain" description="Histidine kinase" evidence="22">
    <location>
        <begin position="409"/>
        <end position="631"/>
    </location>
</feature>
<dbReference type="InterPro" id="IPR035965">
    <property type="entry name" value="PAS-like_dom_sf"/>
</dbReference>
<comment type="catalytic activity">
    <reaction evidence="1">
        <text>ATP + protein L-histidine = ADP + protein N-phospho-L-histidine.</text>
        <dbReference type="EC" id="2.7.13.3"/>
    </reaction>
</comment>
<dbReference type="CDD" id="cd16922">
    <property type="entry name" value="HATPase_EvgS-ArcB-TorS-like"/>
    <property type="match status" value="1"/>
</dbReference>
<dbReference type="Pfam" id="PF01627">
    <property type="entry name" value="Hpt"/>
    <property type="match status" value="1"/>
</dbReference>
<dbReference type="CDD" id="cd17546">
    <property type="entry name" value="REC_hyHK_CKI1_RcsC-like"/>
    <property type="match status" value="2"/>
</dbReference>
<dbReference type="InterPro" id="IPR036890">
    <property type="entry name" value="HATPase_C_sf"/>
</dbReference>
<dbReference type="EC" id="2.7.13.3" evidence="3"/>
<keyword evidence="13 21" id="KW-0472">Membrane</keyword>
<evidence type="ECO:0000256" key="21">
    <source>
        <dbReference type="SAM" id="Phobius"/>
    </source>
</evidence>
<dbReference type="Gene3D" id="3.40.50.2300">
    <property type="match status" value="2"/>
</dbReference>
<evidence type="ECO:0000256" key="17">
    <source>
        <dbReference type="ARBA" id="ARBA00070152"/>
    </source>
</evidence>
<dbReference type="SUPFAM" id="SSF55874">
    <property type="entry name" value="ATPase domain of HSP90 chaperone/DNA topoisomerase II/histidine kinase"/>
    <property type="match status" value="1"/>
</dbReference>
<dbReference type="Pfam" id="PF00989">
    <property type="entry name" value="PAS"/>
    <property type="match status" value="1"/>
</dbReference>
<evidence type="ECO:0000256" key="13">
    <source>
        <dbReference type="ARBA" id="ARBA00023136"/>
    </source>
</evidence>
<dbReference type="CDD" id="cd00082">
    <property type="entry name" value="HisKA"/>
    <property type="match status" value="1"/>
</dbReference>
<evidence type="ECO:0000313" key="28">
    <source>
        <dbReference type="Proteomes" id="UP000580043"/>
    </source>
</evidence>
<keyword evidence="9" id="KW-0418">Kinase</keyword>
<dbReference type="PRINTS" id="PR00344">
    <property type="entry name" value="BCTRLSENSOR"/>
</dbReference>
<dbReference type="InterPro" id="IPR011006">
    <property type="entry name" value="CheY-like_superfamily"/>
</dbReference>
<dbReference type="PROSITE" id="PS50885">
    <property type="entry name" value="HAMP"/>
    <property type="match status" value="1"/>
</dbReference>
<dbReference type="EMBL" id="JABBGA010000003">
    <property type="protein sequence ID" value="NML25113.1"/>
    <property type="molecule type" value="Genomic_DNA"/>
</dbReference>
<dbReference type="Pfam" id="PF17152">
    <property type="entry name" value="CHASE8"/>
    <property type="match status" value="1"/>
</dbReference>
<dbReference type="GO" id="GO:0005886">
    <property type="term" value="C:plasma membrane"/>
    <property type="evidence" value="ECO:0007669"/>
    <property type="project" value="UniProtKB-SubCell"/>
</dbReference>
<dbReference type="InterPro" id="IPR004358">
    <property type="entry name" value="Sig_transdc_His_kin-like_C"/>
</dbReference>
<feature type="domain" description="HAMP" evidence="25">
    <location>
        <begin position="184"/>
        <end position="237"/>
    </location>
</feature>
<evidence type="ECO:0000256" key="1">
    <source>
        <dbReference type="ARBA" id="ARBA00000085"/>
    </source>
</evidence>
<dbReference type="NCBIfam" id="TIGR00229">
    <property type="entry name" value="sensory_box"/>
    <property type="match status" value="1"/>
</dbReference>
<keyword evidence="5 19" id="KW-0597">Phosphoprotein</keyword>
<dbReference type="PANTHER" id="PTHR45339:SF1">
    <property type="entry name" value="HYBRID SIGNAL TRANSDUCTION HISTIDINE KINASE J"/>
    <property type="match status" value="1"/>
</dbReference>
<dbReference type="Pfam" id="PF00072">
    <property type="entry name" value="Response_reg"/>
    <property type="match status" value="2"/>
</dbReference>
<dbReference type="Gene3D" id="6.10.340.10">
    <property type="match status" value="1"/>
</dbReference>
<evidence type="ECO:0000259" key="26">
    <source>
        <dbReference type="PROSITE" id="PS50894"/>
    </source>
</evidence>
<evidence type="ECO:0000256" key="5">
    <source>
        <dbReference type="ARBA" id="ARBA00022553"/>
    </source>
</evidence>
<dbReference type="PROSITE" id="PS50894">
    <property type="entry name" value="HPT"/>
    <property type="match status" value="1"/>
</dbReference>
<dbReference type="AlphaFoldDB" id="A0A848G3W1"/>
<evidence type="ECO:0000256" key="2">
    <source>
        <dbReference type="ARBA" id="ARBA00004651"/>
    </source>
</evidence>
<evidence type="ECO:0000256" key="6">
    <source>
        <dbReference type="ARBA" id="ARBA00022679"/>
    </source>
</evidence>
<keyword evidence="7 21" id="KW-0812">Transmembrane</keyword>
<feature type="modified residue" description="4-aspartylphosphate" evidence="19">
    <location>
        <position position="705"/>
    </location>
</feature>
<dbReference type="SMART" id="SM00387">
    <property type="entry name" value="HATPase_c"/>
    <property type="match status" value="1"/>
</dbReference>
<evidence type="ECO:0000256" key="15">
    <source>
        <dbReference type="ARBA" id="ARBA00064003"/>
    </source>
</evidence>
<dbReference type="Gene3D" id="3.30.450.20">
    <property type="entry name" value="PAS domain"/>
    <property type="match status" value="1"/>
</dbReference>
<dbReference type="PROSITE" id="PS50113">
    <property type="entry name" value="PAC"/>
    <property type="match status" value="1"/>
</dbReference>
<dbReference type="CDD" id="cd06225">
    <property type="entry name" value="HAMP"/>
    <property type="match status" value="1"/>
</dbReference>
<keyword evidence="6" id="KW-0808">Transferase</keyword>
<keyword evidence="12" id="KW-0902">Two-component regulatory system</keyword>
<evidence type="ECO:0000256" key="8">
    <source>
        <dbReference type="ARBA" id="ARBA00022741"/>
    </source>
</evidence>
<comment type="caution">
    <text evidence="27">The sequence shown here is derived from an EMBL/GenBank/DDBJ whole genome shotgun (WGS) entry which is preliminary data.</text>
</comment>
<dbReference type="Pfam" id="PF00512">
    <property type="entry name" value="HisKA"/>
    <property type="match status" value="1"/>
</dbReference>
<comment type="subunit">
    <text evidence="15">At low DSF concentrations, interacts with RpfF.</text>
</comment>
<dbReference type="CDD" id="cd00130">
    <property type="entry name" value="PAS"/>
    <property type="match status" value="1"/>
</dbReference>
<feature type="domain" description="HPt" evidence="26">
    <location>
        <begin position="959"/>
        <end position="1058"/>
    </location>
</feature>
<dbReference type="Pfam" id="PF02518">
    <property type="entry name" value="HATPase_c"/>
    <property type="match status" value="1"/>
</dbReference>